<dbReference type="SUPFAM" id="SSF55781">
    <property type="entry name" value="GAF domain-like"/>
    <property type="match status" value="1"/>
</dbReference>
<dbReference type="InterPro" id="IPR005471">
    <property type="entry name" value="Tscrpt_reg_IclR_N"/>
</dbReference>
<dbReference type="PROSITE" id="PS51077">
    <property type="entry name" value="HTH_ICLR"/>
    <property type="match status" value="1"/>
</dbReference>
<keyword evidence="3" id="KW-0804">Transcription</keyword>
<evidence type="ECO:0000256" key="1">
    <source>
        <dbReference type="ARBA" id="ARBA00023015"/>
    </source>
</evidence>
<protein>
    <submittedName>
        <fullName evidence="6">IclR family transcriptional regulator</fullName>
    </submittedName>
</protein>
<dbReference type="EMBL" id="RPFW01000006">
    <property type="protein sequence ID" value="TVZ01694.1"/>
    <property type="molecule type" value="Genomic_DNA"/>
</dbReference>
<keyword evidence="2" id="KW-0238">DNA-binding</keyword>
<feature type="domain" description="IclR-ED" evidence="5">
    <location>
        <begin position="69"/>
        <end position="247"/>
    </location>
</feature>
<dbReference type="Pfam" id="PF01614">
    <property type="entry name" value="IclR_C"/>
    <property type="match status" value="1"/>
</dbReference>
<dbReference type="InterPro" id="IPR050707">
    <property type="entry name" value="HTH_MetabolicPath_Reg"/>
</dbReference>
<dbReference type="PANTHER" id="PTHR30136:SF24">
    <property type="entry name" value="HTH-TYPE TRANSCRIPTIONAL REPRESSOR ALLR"/>
    <property type="match status" value="1"/>
</dbReference>
<dbReference type="Proteomes" id="UP000460272">
    <property type="component" value="Unassembled WGS sequence"/>
</dbReference>
<keyword evidence="1" id="KW-0805">Transcription regulation</keyword>
<dbReference type="PANTHER" id="PTHR30136">
    <property type="entry name" value="HELIX-TURN-HELIX TRANSCRIPTIONAL REGULATOR, ICLR FAMILY"/>
    <property type="match status" value="1"/>
</dbReference>
<evidence type="ECO:0000256" key="2">
    <source>
        <dbReference type="ARBA" id="ARBA00023125"/>
    </source>
</evidence>
<name>A0A6P2BRQ6_9ACTN</name>
<proteinExistence type="predicted"/>
<dbReference type="InterPro" id="IPR036388">
    <property type="entry name" value="WH-like_DNA-bd_sf"/>
</dbReference>
<dbReference type="PROSITE" id="PS51078">
    <property type="entry name" value="ICLR_ED"/>
    <property type="match status" value="1"/>
</dbReference>
<organism evidence="6 7">
    <name type="scientific">Trebonia kvetii</name>
    <dbReference type="NCBI Taxonomy" id="2480626"/>
    <lineage>
        <taxon>Bacteria</taxon>
        <taxon>Bacillati</taxon>
        <taxon>Actinomycetota</taxon>
        <taxon>Actinomycetes</taxon>
        <taxon>Streptosporangiales</taxon>
        <taxon>Treboniaceae</taxon>
        <taxon>Trebonia</taxon>
    </lineage>
</organism>
<evidence type="ECO:0000313" key="6">
    <source>
        <dbReference type="EMBL" id="TVZ01694.1"/>
    </source>
</evidence>
<evidence type="ECO:0000259" key="4">
    <source>
        <dbReference type="PROSITE" id="PS51077"/>
    </source>
</evidence>
<accession>A0A6P2BRQ6</accession>
<dbReference type="GO" id="GO:0045892">
    <property type="term" value="P:negative regulation of DNA-templated transcription"/>
    <property type="evidence" value="ECO:0007669"/>
    <property type="project" value="TreeGrafter"/>
</dbReference>
<reference evidence="6 7" key="1">
    <citation type="submission" date="2018-11" db="EMBL/GenBank/DDBJ databases">
        <title>Trebonia kvetii gen.nov., sp.nov., a novel acidophilic actinobacterium, and proposal of the new actinobacterial family Treboniaceae fam. nov.</title>
        <authorList>
            <person name="Rapoport D."/>
            <person name="Sagova-Mareckova M."/>
            <person name="Sedlacek I."/>
            <person name="Provaznik J."/>
            <person name="Kralova S."/>
            <person name="Pavlinic D."/>
            <person name="Benes V."/>
            <person name="Kopecky J."/>
        </authorList>
    </citation>
    <scope>NUCLEOTIDE SEQUENCE [LARGE SCALE GENOMIC DNA]</scope>
    <source>
        <strain evidence="6 7">15Tr583</strain>
    </source>
</reference>
<dbReference type="Pfam" id="PF09339">
    <property type="entry name" value="HTH_IclR"/>
    <property type="match status" value="1"/>
</dbReference>
<feature type="domain" description="HTH iclR-type" evidence="4">
    <location>
        <begin position="7"/>
        <end position="68"/>
    </location>
</feature>
<dbReference type="InterPro" id="IPR014757">
    <property type="entry name" value="Tscrpt_reg_IclR_C"/>
</dbReference>
<dbReference type="InterPro" id="IPR036390">
    <property type="entry name" value="WH_DNA-bd_sf"/>
</dbReference>
<keyword evidence="7" id="KW-1185">Reference proteome</keyword>
<dbReference type="Gene3D" id="1.10.10.10">
    <property type="entry name" value="Winged helix-like DNA-binding domain superfamily/Winged helix DNA-binding domain"/>
    <property type="match status" value="1"/>
</dbReference>
<evidence type="ECO:0000256" key="3">
    <source>
        <dbReference type="ARBA" id="ARBA00023163"/>
    </source>
</evidence>
<evidence type="ECO:0000259" key="5">
    <source>
        <dbReference type="PROSITE" id="PS51078"/>
    </source>
</evidence>
<sequence>MSNPNGTQAVDRAARLLSEVVHAADPVTFTELAEVTGLAKSTTSRLLLALERNHLVRRDDHGRFLPGEMFVSFAWRGGADTSLVAVAQPFLDRLGKTTGETVNLGVAAGDTVEQIAQVDCTYLIGGTNWIGRPVPLHASGLGKVLLAYGVAKLPSGELARCTDKTITSEAALRAELAAVRARGYAVTDEELERGLIAFAAPVFRYDGAVVAALSVSAPTSRMTREAAANAARRCVEEAAGLSAALGHRPRTSRKASTA</sequence>
<comment type="caution">
    <text evidence="6">The sequence shown here is derived from an EMBL/GenBank/DDBJ whole genome shotgun (WGS) entry which is preliminary data.</text>
</comment>
<dbReference type="AlphaFoldDB" id="A0A6P2BRQ6"/>
<dbReference type="InterPro" id="IPR029016">
    <property type="entry name" value="GAF-like_dom_sf"/>
</dbReference>
<dbReference type="GO" id="GO:0003700">
    <property type="term" value="F:DNA-binding transcription factor activity"/>
    <property type="evidence" value="ECO:0007669"/>
    <property type="project" value="TreeGrafter"/>
</dbReference>
<dbReference type="RefSeq" id="WP_145858491.1">
    <property type="nucleotide sequence ID" value="NZ_RPFW01000006.1"/>
</dbReference>
<dbReference type="Gene3D" id="3.30.450.40">
    <property type="match status" value="1"/>
</dbReference>
<dbReference type="GO" id="GO:0003677">
    <property type="term" value="F:DNA binding"/>
    <property type="evidence" value="ECO:0007669"/>
    <property type="project" value="UniProtKB-KW"/>
</dbReference>
<dbReference type="SUPFAM" id="SSF46785">
    <property type="entry name" value="Winged helix' DNA-binding domain"/>
    <property type="match status" value="1"/>
</dbReference>
<evidence type="ECO:0000313" key="7">
    <source>
        <dbReference type="Proteomes" id="UP000460272"/>
    </source>
</evidence>
<gene>
    <name evidence="6" type="ORF">EAS64_29950</name>
</gene>
<dbReference type="OrthoDB" id="7274111at2"/>
<dbReference type="SMART" id="SM00346">
    <property type="entry name" value="HTH_ICLR"/>
    <property type="match status" value="1"/>
</dbReference>